<name>A0A8B8NSR1_9MYRT</name>
<accession>A0A8B8NSR1</accession>
<dbReference type="Proteomes" id="UP000827889">
    <property type="component" value="Chromosome 2"/>
</dbReference>
<evidence type="ECO:0000259" key="2">
    <source>
        <dbReference type="Pfam" id="PF13259"/>
    </source>
</evidence>
<gene>
    <name evidence="4" type="primary">LOC115737538</name>
</gene>
<sequence length="155" mass="17474">MGGWLACFSKPKVIQSGDVPPRKVETRGQRVKKPSKPDDFWSSSTFDMDHSAVQSQGSMSSISTSQTLNAHGGTSSGGTPEFVNHGLLLWNQTRQQWIGNKKDENRPKQVLEPRLSWNATYESLLGSNKRFNQRVPLAEMVDFLVDIWEQEGMYD</sequence>
<dbReference type="InterPro" id="IPR025124">
    <property type="entry name" value="Gag1-like_clamp"/>
</dbReference>
<reference evidence="4" key="2">
    <citation type="submission" date="2025-08" db="UniProtKB">
        <authorList>
            <consortium name="RefSeq"/>
        </authorList>
    </citation>
    <scope>IDENTIFICATION</scope>
    <source>
        <tissue evidence="4">Leaf</tissue>
    </source>
</reference>
<dbReference type="GeneID" id="115737538"/>
<keyword evidence="3" id="KW-1185">Reference proteome</keyword>
<dbReference type="AlphaFoldDB" id="A0A8B8NSR1"/>
<evidence type="ECO:0000313" key="4">
    <source>
        <dbReference type="RefSeq" id="XP_030525567.1"/>
    </source>
</evidence>
<evidence type="ECO:0000256" key="1">
    <source>
        <dbReference type="SAM" id="MobiDB-lite"/>
    </source>
</evidence>
<dbReference type="Pfam" id="PF13259">
    <property type="entry name" value="clamp_Gag1-like"/>
    <property type="match status" value="1"/>
</dbReference>
<dbReference type="PANTHER" id="PTHR33373:SF1">
    <property type="entry name" value="DUF4050 DOMAIN-CONTAINING PROTEIN"/>
    <property type="match status" value="1"/>
</dbReference>
<dbReference type="OrthoDB" id="1896025at2759"/>
<dbReference type="KEGG" id="rarg:115737538"/>
<protein>
    <submittedName>
        <fullName evidence="4">Uncharacterized protein LOC115737538 isoform X1</fullName>
    </submittedName>
</protein>
<proteinExistence type="predicted"/>
<reference evidence="3" key="1">
    <citation type="submission" date="2025-05" db="UniProtKB">
        <authorList>
            <consortium name="RefSeq"/>
        </authorList>
    </citation>
    <scope>NUCLEOTIDE SEQUENCE [LARGE SCALE GENOMIC DNA]</scope>
</reference>
<evidence type="ECO:0000313" key="3">
    <source>
        <dbReference type="Proteomes" id="UP000827889"/>
    </source>
</evidence>
<feature type="domain" description="Gag1-like clamp" evidence="2">
    <location>
        <begin position="44"/>
        <end position="155"/>
    </location>
</feature>
<organism evidence="3 4">
    <name type="scientific">Rhodamnia argentea</name>
    <dbReference type="NCBI Taxonomy" id="178133"/>
    <lineage>
        <taxon>Eukaryota</taxon>
        <taxon>Viridiplantae</taxon>
        <taxon>Streptophyta</taxon>
        <taxon>Embryophyta</taxon>
        <taxon>Tracheophyta</taxon>
        <taxon>Spermatophyta</taxon>
        <taxon>Magnoliopsida</taxon>
        <taxon>eudicotyledons</taxon>
        <taxon>Gunneridae</taxon>
        <taxon>Pentapetalae</taxon>
        <taxon>rosids</taxon>
        <taxon>malvids</taxon>
        <taxon>Myrtales</taxon>
        <taxon>Myrtaceae</taxon>
        <taxon>Myrtoideae</taxon>
        <taxon>Myrteae</taxon>
        <taxon>Australasian group</taxon>
        <taxon>Rhodamnia</taxon>
    </lineage>
</organism>
<dbReference type="PANTHER" id="PTHR33373">
    <property type="entry name" value="OS07G0479600 PROTEIN"/>
    <property type="match status" value="1"/>
</dbReference>
<dbReference type="RefSeq" id="XP_030525567.1">
    <property type="nucleotide sequence ID" value="XM_030669707.2"/>
</dbReference>
<feature type="compositionally biased region" description="Low complexity" evidence="1">
    <location>
        <begin position="51"/>
        <end position="66"/>
    </location>
</feature>
<feature type="region of interest" description="Disordered" evidence="1">
    <location>
        <begin position="15"/>
        <end position="80"/>
    </location>
</feature>